<name>A0AAT9HI50_9ACTN</name>
<gene>
    <name evidence="1" type="ORF">SHKM778_32350</name>
</gene>
<evidence type="ECO:0000313" key="1">
    <source>
        <dbReference type="EMBL" id="BFO16847.1"/>
    </source>
</evidence>
<dbReference type="InterPro" id="IPR036736">
    <property type="entry name" value="ACP-like_sf"/>
</dbReference>
<dbReference type="AlphaFoldDB" id="A0AAT9HI50"/>
<dbReference type="Gene3D" id="1.10.1200.10">
    <property type="entry name" value="ACP-like"/>
    <property type="match status" value="1"/>
</dbReference>
<protein>
    <submittedName>
        <fullName evidence="1">Uncharacterized protein</fullName>
    </submittedName>
</protein>
<reference evidence="1" key="1">
    <citation type="submission" date="2024-06" db="EMBL/GenBank/DDBJ databases">
        <authorList>
            <consortium name="consrtm"/>
            <person name="Uemura M."/>
            <person name="Terahara T."/>
        </authorList>
    </citation>
    <scope>NUCLEOTIDE SEQUENCE</scope>
    <source>
        <strain evidence="1">KM77-8</strain>
    </source>
</reference>
<reference evidence="1" key="2">
    <citation type="submission" date="2024-07" db="EMBL/GenBank/DDBJ databases">
        <title>Streptomyces haneummycinica sp. nov., a new antibiotic-producing actinobacterium isolated from marine sediment.</title>
        <authorList>
            <person name="Uemura M."/>
            <person name="Hamada M."/>
            <person name="Hirano S."/>
            <person name="Kobayashi K."/>
            <person name="Ohshiro T."/>
            <person name="Kobayashi T."/>
            <person name="Terahara T."/>
        </authorList>
    </citation>
    <scope>NUCLEOTIDE SEQUENCE</scope>
    <source>
        <strain evidence="1">KM77-8</strain>
    </source>
</reference>
<proteinExistence type="predicted"/>
<dbReference type="EMBL" id="AP035768">
    <property type="protein sequence ID" value="BFO16847.1"/>
    <property type="molecule type" value="Genomic_DNA"/>
</dbReference>
<sequence length="79" mass="8381">MRTSGHGSPVSLLERARFESLSPSEQVRHLLDLVCAVATQVLQDAAGAGAPERTEPFAADRALREQGVDSSAWSRCSSG</sequence>
<accession>A0AAT9HI50</accession>
<organism evidence="1">
    <name type="scientific">Streptomyces haneummycinicus</name>
    <dbReference type="NCBI Taxonomy" id="3074435"/>
    <lineage>
        <taxon>Bacteria</taxon>
        <taxon>Bacillati</taxon>
        <taxon>Actinomycetota</taxon>
        <taxon>Actinomycetes</taxon>
        <taxon>Kitasatosporales</taxon>
        <taxon>Streptomycetaceae</taxon>
        <taxon>Streptomyces</taxon>
    </lineage>
</organism>